<reference evidence="2 3" key="1">
    <citation type="submission" date="2015-04" db="EMBL/GenBank/DDBJ databases">
        <title>Complete genome sequence of Schizopora paradoxa KUC8140, a cosmopolitan wood degrader in East Asia.</title>
        <authorList>
            <consortium name="DOE Joint Genome Institute"/>
            <person name="Min B."/>
            <person name="Park H."/>
            <person name="Jang Y."/>
            <person name="Kim J.-J."/>
            <person name="Kim K.H."/>
            <person name="Pangilinan J."/>
            <person name="Lipzen A."/>
            <person name="Riley R."/>
            <person name="Grigoriev I.V."/>
            <person name="Spatafora J.W."/>
            <person name="Choi I.-G."/>
        </authorList>
    </citation>
    <scope>NUCLEOTIDE SEQUENCE [LARGE SCALE GENOMIC DNA]</scope>
    <source>
        <strain evidence="2 3">KUC8140</strain>
    </source>
</reference>
<sequence length="142" mass="15237">MEGSVGSERVFGEFGESSEVFPYFPLSPQLPSPPPRVRLVDALDATPSSKASTAQRRRRLRCTSCAGDVKVGDAVILASNGQRSTIRLKIGGDASSPWPGTRHSPPHTRIQMLRPPARSVGHHAGESNFEDGNGMMDLAART</sequence>
<evidence type="ECO:0000313" key="2">
    <source>
        <dbReference type="EMBL" id="KLO05045.1"/>
    </source>
</evidence>
<evidence type="ECO:0000313" key="3">
    <source>
        <dbReference type="Proteomes" id="UP000053477"/>
    </source>
</evidence>
<organism evidence="2 3">
    <name type="scientific">Schizopora paradoxa</name>
    <dbReference type="NCBI Taxonomy" id="27342"/>
    <lineage>
        <taxon>Eukaryota</taxon>
        <taxon>Fungi</taxon>
        <taxon>Dikarya</taxon>
        <taxon>Basidiomycota</taxon>
        <taxon>Agaricomycotina</taxon>
        <taxon>Agaricomycetes</taxon>
        <taxon>Hymenochaetales</taxon>
        <taxon>Schizoporaceae</taxon>
        <taxon>Schizopora</taxon>
    </lineage>
</organism>
<dbReference type="Proteomes" id="UP000053477">
    <property type="component" value="Unassembled WGS sequence"/>
</dbReference>
<dbReference type="EMBL" id="KQ086375">
    <property type="protein sequence ID" value="KLO05045.1"/>
    <property type="molecule type" value="Genomic_DNA"/>
</dbReference>
<feature type="region of interest" description="Disordered" evidence="1">
    <location>
        <begin position="89"/>
        <end position="108"/>
    </location>
</feature>
<name>A0A0H2QZV3_9AGAM</name>
<evidence type="ECO:0000256" key="1">
    <source>
        <dbReference type="SAM" id="MobiDB-lite"/>
    </source>
</evidence>
<dbReference type="InParanoid" id="A0A0H2QZV3"/>
<gene>
    <name evidence="2" type="ORF">SCHPADRAFT_947229</name>
</gene>
<feature type="region of interest" description="Disordered" evidence="1">
    <location>
        <begin position="118"/>
        <end position="142"/>
    </location>
</feature>
<protein>
    <submittedName>
        <fullName evidence="2">Uncharacterized protein</fullName>
    </submittedName>
</protein>
<proteinExistence type="predicted"/>
<accession>A0A0H2QZV3</accession>
<dbReference type="AlphaFoldDB" id="A0A0H2QZV3"/>
<keyword evidence="3" id="KW-1185">Reference proteome</keyword>